<reference evidence="2 3" key="1">
    <citation type="submission" date="2024-04" db="EMBL/GenBank/DDBJ databases">
        <title>Phyllosticta paracitricarpa is synonymous to the EU quarantine fungus P. citricarpa based on phylogenomic analyses.</title>
        <authorList>
            <consortium name="Lawrence Berkeley National Laboratory"/>
            <person name="Van Ingen-Buijs V.A."/>
            <person name="Van Westerhoven A.C."/>
            <person name="Haridas S."/>
            <person name="Skiadas P."/>
            <person name="Martin F."/>
            <person name="Groenewald J.Z."/>
            <person name="Crous P.W."/>
            <person name="Seidl M.F."/>
        </authorList>
    </citation>
    <scope>NUCLEOTIDE SEQUENCE [LARGE SCALE GENOMIC DNA]</scope>
    <source>
        <strain evidence="2 3">CBS 123371</strain>
    </source>
</reference>
<accession>A0ABR1L301</accession>
<dbReference type="EMBL" id="JBBPHU010000001">
    <property type="protein sequence ID" value="KAK7524021.1"/>
    <property type="molecule type" value="Genomic_DNA"/>
</dbReference>
<comment type="caution">
    <text evidence="2">The sequence shown here is derived from an EMBL/GenBank/DDBJ whole genome shotgun (WGS) entry which is preliminary data.</text>
</comment>
<organism evidence="2 3">
    <name type="scientific">Phyllosticta citriasiana</name>
    <dbReference type="NCBI Taxonomy" id="595635"/>
    <lineage>
        <taxon>Eukaryota</taxon>
        <taxon>Fungi</taxon>
        <taxon>Dikarya</taxon>
        <taxon>Ascomycota</taxon>
        <taxon>Pezizomycotina</taxon>
        <taxon>Dothideomycetes</taxon>
        <taxon>Dothideomycetes incertae sedis</taxon>
        <taxon>Botryosphaeriales</taxon>
        <taxon>Phyllostictaceae</taxon>
        <taxon>Phyllosticta</taxon>
    </lineage>
</organism>
<sequence>GTAESSALHLICFVRPKFQSRPQPLHRIVISLHLFAPSPASSVSKAQQIERNQINHHITRPPRSQTPPPCLRRPLPLPHLRPRAPRPPPPPPTRSSAAVSTRPISASSSSSTTCAKSSANSARSSPSASSSRPPTRRSSRKSRRSAGARRRPRPRCVGWKPNSRRPGAERLLSCVNLLGALVWVLLERVWAERRKWIMEGC</sequence>
<feature type="compositionally biased region" description="Low complexity" evidence="1">
    <location>
        <begin position="98"/>
        <end position="133"/>
    </location>
</feature>
<feature type="region of interest" description="Disordered" evidence="1">
    <location>
        <begin position="56"/>
        <end position="162"/>
    </location>
</feature>
<name>A0ABR1L301_9PEZI</name>
<proteinExistence type="predicted"/>
<evidence type="ECO:0000313" key="3">
    <source>
        <dbReference type="Proteomes" id="UP001363622"/>
    </source>
</evidence>
<feature type="compositionally biased region" description="Pro residues" evidence="1">
    <location>
        <begin position="64"/>
        <end position="93"/>
    </location>
</feature>
<keyword evidence="3" id="KW-1185">Reference proteome</keyword>
<gene>
    <name evidence="2" type="ORF">IWZ03DRAFT_16529</name>
</gene>
<evidence type="ECO:0000313" key="2">
    <source>
        <dbReference type="EMBL" id="KAK7524021.1"/>
    </source>
</evidence>
<dbReference type="Proteomes" id="UP001363622">
    <property type="component" value="Unassembled WGS sequence"/>
</dbReference>
<feature type="compositionally biased region" description="Basic residues" evidence="1">
    <location>
        <begin position="134"/>
        <end position="154"/>
    </location>
</feature>
<evidence type="ECO:0000256" key="1">
    <source>
        <dbReference type="SAM" id="MobiDB-lite"/>
    </source>
</evidence>
<feature type="non-terminal residue" evidence="2">
    <location>
        <position position="1"/>
    </location>
</feature>
<protein>
    <submittedName>
        <fullName evidence="2">Uncharacterized protein</fullName>
    </submittedName>
</protein>